<dbReference type="PANTHER" id="PTHR43567">
    <property type="entry name" value="FLAVOREDOXIN-RELATED-RELATED"/>
    <property type="match status" value="1"/>
</dbReference>
<organism evidence="3 4">
    <name type="scientific">Peptoniphilus duerdenii ATCC BAA-1640</name>
    <dbReference type="NCBI Taxonomy" id="862517"/>
    <lineage>
        <taxon>Bacteria</taxon>
        <taxon>Bacillati</taxon>
        <taxon>Bacillota</taxon>
        <taxon>Tissierellia</taxon>
        <taxon>Tissierellales</taxon>
        <taxon>Peptoniphilaceae</taxon>
        <taxon>Peptoniphilus</taxon>
    </lineage>
</organism>
<dbReference type="STRING" id="862517.HMPREF9225_1060"/>
<dbReference type="Pfam" id="PF01613">
    <property type="entry name" value="Flavin_Reduct"/>
    <property type="match status" value="1"/>
</dbReference>
<protein>
    <recommendedName>
        <fullName evidence="2">Flavin reductase like domain-containing protein</fullName>
    </recommendedName>
</protein>
<dbReference type="eggNOG" id="COG1853">
    <property type="taxonomic scope" value="Bacteria"/>
</dbReference>
<dbReference type="SUPFAM" id="SSF50475">
    <property type="entry name" value="FMN-binding split barrel"/>
    <property type="match status" value="1"/>
</dbReference>
<dbReference type="OrthoDB" id="9791490at2"/>
<dbReference type="InterPro" id="IPR012349">
    <property type="entry name" value="Split_barrel_FMN-bd"/>
</dbReference>
<dbReference type="RefSeq" id="WP_008901874.1">
    <property type="nucleotide sequence ID" value="NZ_GL397071.1"/>
</dbReference>
<dbReference type="HOGENOM" id="CLU_102849_0_0_9"/>
<proteinExistence type="inferred from homology"/>
<dbReference type="InterPro" id="IPR002563">
    <property type="entry name" value="Flavin_Rdtase-like_dom"/>
</dbReference>
<dbReference type="AlphaFoldDB" id="E0NLM1"/>
<evidence type="ECO:0000313" key="4">
    <source>
        <dbReference type="Proteomes" id="UP000003280"/>
    </source>
</evidence>
<accession>E0NLM1</accession>
<evidence type="ECO:0000313" key="3">
    <source>
        <dbReference type="EMBL" id="EFM25316.1"/>
    </source>
</evidence>
<comment type="similarity">
    <text evidence="1">Belongs to the flavoredoxin family.</text>
</comment>
<feature type="domain" description="Flavin reductase like" evidence="2">
    <location>
        <begin position="52"/>
        <end position="174"/>
    </location>
</feature>
<dbReference type="EMBL" id="AEEH01000041">
    <property type="protein sequence ID" value="EFM25316.1"/>
    <property type="molecule type" value="Genomic_DNA"/>
</dbReference>
<keyword evidence="4" id="KW-1185">Reference proteome</keyword>
<reference evidence="3 4" key="1">
    <citation type="submission" date="2010-07" db="EMBL/GenBank/DDBJ databases">
        <authorList>
            <person name="Muzny D."/>
            <person name="Qin X."/>
            <person name="Deng J."/>
            <person name="Jiang H."/>
            <person name="Liu Y."/>
            <person name="Qu J."/>
            <person name="Song X.-Z."/>
            <person name="Zhang L."/>
            <person name="Thornton R."/>
            <person name="Coyle M."/>
            <person name="Francisco L."/>
            <person name="Jackson L."/>
            <person name="Javaid M."/>
            <person name="Korchina V."/>
            <person name="Kovar C."/>
            <person name="Mata R."/>
            <person name="Mathew T."/>
            <person name="Ngo R."/>
            <person name="Nguyen L."/>
            <person name="Nguyen N."/>
            <person name="Okwuonu G."/>
            <person name="Ongeri F."/>
            <person name="Pham C."/>
            <person name="Simmons D."/>
            <person name="Wilczek-Boney K."/>
            <person name="Hale W."/>
            <person name="Jakkamsetti A."/>
            <person name="Pham P."/>
            <person name="Ruth R."/>
            <person name="San Lucas F."/>
            <person name="Warren J."/>
            <person name="Zhang J."/>
            <person name="Zhao Z."/>
            <person name="Zhou C."/>
            <person name="Zhu D."/>
            <person name="Lee S."/>
            <person name="Bess C."/>
            <person name="Blankenburg K."/>
            <person name="Forbes L."/>
            <person name="Fu Q."/>
            <person name="Gubbala S."/>
            <person name="Hirani K."/>
            <person name="Jayaseelan J.C."/>
            <person name="Lara F."/>
            <person name="Munidasa M."/>
            <person name="Palculict T."/>
            <person name="Patil S."/>
            <person name="Pu L.-L."/>
            <person name="Saada N."/>
            <person name="Tang L."/>
            <person name="Weissenberger G."/>
            <person name="Zhu Y."/>
            <person name="Hemphill L."/>
            <person name="Shang Y."/>
            <person name="Youmans B."/>
            <person name="Ayvaz T."/>
            <person name="Ross M."/>
            <person name="Santibanez J."/>
            <person name="Aqrawi P."/>
            <person name="Gross S."/>
            <person name="Joshi V."/>
            <person name="Fowler G."/>
            <person name="Nazareth L."/>
            <person name="Reid J."/>
            <person name="Worley K."/>
            <person name="Petrosino J."/>
            <person name="Highlander S."/>
            <person name="Gibbs R."/>
        </authorList>
    </citation>
    <scope>NUCLEOTIDE SEQUENCE [LARGE SCALE GENOMIC DNA]</scope>
    <source>
        <strain evidence="3 4">ATCC BAA-1640</strain>
    </source>
</reference>
<dbReference type="Proteomes" id="UP000003280">
    <property type="component" value="Unassembled WGS sequence"/>
</dbReference>
<name>E0NLM1_9FIRM</name>
<comment type="caution">
    <text evidence="3">The sequence shown here is derived from an EMBL/GenBank/DDBJ whole genome shotgun (WGS) entry which is preliminary data.</text>
</comment>
<dbReference type="GO" id="GO:0010181">
    <property type="term" value="F:FMN binding"/>
    <property type="evidence" value="ECO:0007669"/>
    <property type="project" value="InterPro"/>
</dbReference>
<dbReference type="GO" id="GO:0016646">
    <property type="term" value="F:oxidoreductase activity, acting on the CH-NH group of donors, NAD or NADP as acceptor"/>
    <property type="evidence" value="ECO:0007669"/>
    <property type="project" value="UniProtKB-ARBA"/>
</dbReference>
<evidence type="ECO:0000256" key="1">
    <source>
        <dbReference type="ARBA" id="ARBA00038054"/>
    </source>
</evidence>
<evidence type="ECO:0000259" key="2">
    <source>
        <dbReference type="Pfam" id="PF01613"/>
    </source>
</evidence>
<dbReference type="PANTHER" id="PTHR43567:SF5">
    <property type="entry name" value="HYPOTHETICAL CYTOSOLIC PROTEIN"/>
    <property type="match status" value="1"/>
</dbReference>
<gene>
    <name evidence="3" type="ORF">HMPREF9225_1060</name>
</gene>
<dbReference type="Gene3D" id="2.30.110.10">
    <property type="entry name" value="Electron Transport, Fmn-binding Protein, Chain A"/>
    <property type="match status" value="1"/>
</dbReference>
<dbReference type="InterPro" id="IPR052174">
    <property type="entry name" value="Flavoredoxin"/>
</dbReference>
<sequence>MENFKTKDYKIFEMFDKDWGLVTAGTMEHHNSCTISWGSLGNIWGDGNKSLPIVTIYIHPARYTSEFLNNSETFTVSFYPKNYKKALGYMGSHSGREGNKDEAVGLTPIQMGKSVTFKEANLTFLCKKLYQHQFSKENLAPKVKEYYASMPEIYPDFKGGWQPHIVFIGEIIDLVDKR</sequence>